<evidence type="ECO:0000313" key="3">
    <source>
        <dbReference type="Proteomes" id="UP000600214"/>
    </source>
</evidence>
<keyword evidence="3" id="KW-1185">Reference proteome</keyword>
<evidence type="ECO:0000313" key="2">
    <source>
        <dbReference type="EMBL" id="GGH38863.1"/>
    </source>
</evidence>
<keyword evidence="1" id="KW-0812">Transmembrane</keyword>
<organism evidence="2 3">
    <name type="scientific">Dyadobacter endophyticus</name>
    <dbReference type="NCBI Taxonomy" id="1749036"/>
    <lineage>
        <taxon>Bacteria</taxon>
        <taxon>Pseudomonadati</taxon>
        <taxon>Bacteroidota</taxon>
        <taxon>Cytophagia</taxon>
        <taxon>Cytophagales</taxon>
        <taxon>Spirosomataceae</taxon>
        <taxon>Dyadobacter</taxon>
    </lineage>
</organism>
<keyword evidence="1" id="KW-0472">Membrane</keyword>
<reference evidence="3" key="1">
    <citation type="journal article" date="2019" name="Int. J. Syst. Evol. Microbiol.">
        <title>The Global Catalogue of Microorganisms (GCM) 10K type strain sequencing project: providing services to taxonomists for standard genome sequencing and annotation.</title>
        <authorList>
            <consortium name="The Broad Institute Genomics Platform"/>
            <consortium name="The Broad Institute Genome Sequencing Center for Infectious Disease"/>
            <person name="Wu L."/>
            <person name="Ma J."/>
        </authorList>
    </citation>
    <scope>NUCLEOTIDE SEQUENCE [LARGE SCALE GENOMIC DNA]</scope>
    <source>
        <strain evidence="3">CGMCC 1.15288</strain>
    </source>
</reference>
<evidence type="ECO:0000256" key="1">
    <source>
        <dbReference type="SAM" id="Phobius"/>
    </source>
</evidence>
<dbReference type="EMBL" id="BMIA01000002">
    <property type="protein sequence ID" value="GGH38863.1"/>
    <property type="molecule type" value="Genomic_DNA"/>
</dbReference>
<feature type="transmembrane region" description="Helical" evidence="1">
    <location>
        <begin position="131"/>
        <end position="152"/>
    </location>
</feature>
<protein>
    <submittedName>
        <fullName evidence="2">Uncharacterized protein</fullName>
    </submittedName>
</protein>
<feature type="transmembrane region" description="Helical" evidence="1">
    <location>
        <begin position="84"/>
        <end position="103"/>
    </location>
</feature>
<accession>A0ABQ1YWQ3</accession>
<proteinExistence type="predicted"/>
<dbReference type="RefSeq" id="WP_188933993.1">
    <property type="nucleotide sequence ID" value="NZ_BMIA01000002.1"/>
</dbReference>
<name>A0ABQ1YWQ3_9BACT</name>
<keyword evidence="1" id="KW-1133">Transmembrane helix</keyword>
<gene>
    <name evidence="2" type="ORF">GCM10007423_32860</name>
</gene>
<comment type="caution">
    <text evidence="2">The sequence shown here is derived from an EMBL/GenBank/DDBJ whole genome shotgun (WGS) entry which is preliminary data.</text>
</comment>
<dbReference type="Proteomes" id="UP000600214">
    <property type="component" value="Unassembled WGS sequence"/>
</dbReference>
<sequence length="165" mass="18594">MEPIDDKQEGHFKNLIRETGADTPSDAFTRVVMQHVREEAAFHALVHQNAVDFAPKAFSSKVMAQIQPSAKVAVQKPVISRRTWYWVAAAWAALIVACFFLPVNEPQSAFSDKLNGLTISNQVFNQKFSTIPQPVMLTIIGLSCLILLDYFLRNKWVLFNKTARS</sequence>